<keyword evidence="5" id="KW-0378">Hydrolase</keyword>
<feature type="domain" description="DUF3638" evidence="8">
    <location>
        <begin position="2123"/>
        <end position="2346"/>
    </location>
</feature>
<dbReference type="Pfam" id="PF12359">
    <property type="entry name" value="DUF3645"/>
    <property type="match status" value="1"/>
</dbReference>
<feature type="domain" description="DUF3645" evidence="9">
    <location>
        <begin position="2467"/>
        <end position="2499"/>
    </location>
</feature>
<evidence type="ECO:0000256" key="3">
    <source>
        <dbReference type="ARBA" id="ARBA00022670"/>
    </source>
</evidence>
<dbReference type="SUPFAM" id="SSF52540">
    <property type="entry name" value="P-loop containing nucleoside triphosphate hydrolases"/>
    <property type="match status" value="1"/>
</dbReference>
<keyword evidence="3" id="KW-0645">Protease</keyword>
<dbReference type="InterPro" id="IPR027417">
    <property type="entry name" value="P-loop_NTPase"/>
</dbReference>
<evidence type="ECO:0000313" key="12">
    <source>
        <dbReference type="Proteomes" id="UP001152024"/>
    </source>
</evidence>
<reference evidence="11" key="1">
    <citation type="submission" date="2022-09" db="EMBL/GenBank/DDBJ databases">
        <title>Fusarium specimens isolated from Avocado Roots.</title>
        <authorList>
            <person name="Stajich J."/>
            <person name="Roper C."/>
            <person name="Heimlech-Rivalta G."/>
        </authorList>
    </citation>
    <scope>NUCLEOTIDE SEQUENCE</scope>
    <source>
        <strain evidence="11">CF00095</strain>
    </source>
</reference>
<sequence>MAARLGGRPLPTQNGAPAGRPQVAPGHDHHEQLSLDEALYNHLALPPWLPHRQDPDIDDIEYALTDRLLASVKHLQNLPNNDHSASVWDAIRRGVTATKGIHLGGHIDRTALAKELNNLGESDFLVVHARSQNCALYISRSQDLVLGPSVVFEAFETSARNENILATDNALQWDFPGCAVAVSLDTFRETGFVSNLANFLDNASRESLSEFSAHALKAGTSMPEYRNASEPAIISSLLMGILQQNGRRLAPTILQKMVRDDVLWKNAEKPWKRLPHWLVLRVTMSRYLAQRLGGEIGRIEYKFLLAHLLSEFLSHAQRVNIGIDRLDFLKKKICRRLVKLDLDNERAQDPHTTDRIEYLFSRLSPGIQNAISKATQFIEVSWKQKKLIMAKTIPPLPRQATFEDMKLDLKVSGEGLHKIWRGSSRPVKFDLSQQNNVSVAEAAKQHLSSFAHAHSKLMEKETAHNQFCDDSGYFPRLIIEKASYFINDYLPHSAVYENIPELKSTMILSVMDLWVTMDKEACSLYPILKEFHPIFRPEMIDILLLPTVAEMKRLQRIQVYLKDRIASCNGSTVSIFDDPVRGSFANRFYDSSDLSDQMKDLHDSIEVWATGVRNTKEAEWRQKTEEYSRLSKSVDESSCVYLVDDNDPFLPSIHDRNCRRCFLKRQMNRMVIVAYEHPLPSDQFVAKAVIFELLCPQTLATYRDVTWTIMSHLALPAEEGVEPKCWARVYKQLQKFSNNSSMGCSLASVTKPLYTLGEVELMEPLVLETHYSTLKFPVEWDDGRSGVCRPNGLKLTYCDDSSKMWPSRRGHLSFLQHVKLKIPRSIQSSFSHIIQDTSNKSVYGASSYEIMSTAFKCPQGINVHEYLAFQTVASGKSRRWLSILTELASANLNFSNEATVLLLCHLAIQCGPLDDTGSTFRLVHDIFRDPSFCKSFLEQLLTRLDSLSANWRETHLMELITTFTIRTLDFASEANIPSIVEQAGSILLRARKTCVRWFKLLRIESYKFADAETAQRFQQYALWAAILCKRTFTPLAHGLLTLDGPALEIYIESSIMLSDNLVVKLEALPQVLQHAIIRDIRLSYRLSELVSHSILKNPEAFRLSLREMWPEEEGCARKFFQLKLEPEVPCWLSCRTKAGDAPDVMEQEVFYNYVQGTLLVNGRPMGKLPQDRQSLVLEELFGNQSLLTRPSNRNGMQYLLCVEPHRFQVHVGYSQRGEPIIRAFRKQYSLQLIPRERFRNGVHSDLPGPLVDGCFHWLNLRNGTVLITSKARPWPEENFRSFVLDLSDQTCTKTRMFKGSPTKDHVINAYSPLFNRVVRILDSLEDRDQILVYQPERRNLAVELRRLNLTFHTNRNRRLQSPQLQCEIDDNQDAGTWYGLRSKLVCTSLTNPMHRSILVPMGGKLQAQSDGCHVAVRLSSTPKYGRFIINTTLGRIDCAPEPTLVFTKALLHAYTSFLVPDPLTGRTGTEEAIQWLEAGISQPWTPLGPPSMNLLQSIATLTPQRVYYPQELRVMRTDHWIETLPLRLQSSAFRPIVDHILESSANLAIFATKDQALLEPPELPNLGEPHLHTRVRFRQKAVERCLESASGRTTPTNHHYASRDRPTINNIMHRNVLEVTHLIRQWAQSFKTTDGLAQILSQGGTVGGFVTPLEATSLNEKLKVDIIQSWGSLVLFARESATDRFKLMYLLGPISFHLDANMPLLRTLVAVAVFADLRDLEVPEWEEFDHFQPNQTPQLDYLLQLLKPYKAAPPENAAAGLEEYSSGKVLRKLQIERAKHESKVEEDCKFFANHLISQWPCLEPTVSGLERSLLIDIGPALEAIRPEWRRLFMNKDLAGHLESFQAILDRHTLDDRYEPPPVPSSEDVYTVRIRGCELVDLRQLLVKPYSILKVTAKVRPVPTEGRGSTDRPFLSEKDFSQSFGNFAWKGNRAMSTGYAANLREAGTRGSGTELFPTSRDVAESTARLRTIAQRLGFSKSEVRRRYASDFQQSLGAFERLDPSDKFRSAMQPRDASISSISRKVEGEFNAINTALNAPSPVCSQRRIFWLKAGDLWPVVTKSTLLSCLGSVASQGSHFGSGMKTAILRMGVNITKYQREVRLHDLALKKASGRYHEEDSNMGHSNWSPEEFPDWLLLEIESNMMIRPVQVDVALATISPESGSNSVLQMNMGQGKTSCIIPMAAAALANKKQLVRIIVPKALLQQTAQLLQARLGGVLNRGIRHVPFSRRTPTTEKNVRAYHSIHLEMLKSAGIMICQPEHHMSFMLSGRQRLLDEQPQQAGPMIKVQEWLTRVSRDILDESDYTLAVRTQLIYPSGSQTTVDGHPHRWLVAEAILRLVDNHLYDLSNVFPHSISVIRREGGGFPLVFFLRQDVEDELVHRLTADICRGTGGILPLAEQAMPAKDRVAVKDFISSAKPQPKNVKLIQNLSPDKPSLKQTIYLLRGLLVNRILMMTLKKRWNVEYGLHPQRDPIAVPFHAKGVPSDQSEWGHPDVAILFTCLAFYYDGINLSQLRQSLEHILKSDDPSTEYDTWTSSTENFPPSLKAWNSINVDDEMQLLEIWNVVRYNEVVVDYFLNNFVFPRHAKQFEVKLQSNGWDIPLSPLGISAENAKNVKNATEKSLSTGFSGTNDNRTMLPLNIKQQDLSSLHHTSAEVLTYLLHPRNRRCILPQDVQKSQPGRATEMDLLSCLKWKSIRILIDAGAQILEMDNITLVGEWLKIDYSASAGLYFDEGNKPWILTREGRRTPLIASPFADDLSKCLIYLDEAHTRGTDLRLPPDARGALTLRLGQTKDHTVQAAMRLRQLGTTQSIAFFIPPEVHQSIADLRERTIHESIDSADVIEWLLDNTCDQIEQLQPLYFSQGMDYCRRMQAALDYPKFTTDKAERKSYVQAIKQDEKQSLQNLYEPKTRSRMASMHTSNNATLKGFIQDLNARRKTFQDTGKAVHASALQEVEQEREVAFEVESVRQVKKPQHYAALSFPGLNASLEAFVRTGRLPADDNYFISVTRALAKTSVGRKFKVQCGVTKSKLFETREFGRTIRPHGDLSMDNFLRPVNWILWSSVAEIAVIIVPEEAEALIPIMRDPSVNVHTHLLVYSAPITRKMLQFNDMTFYSVPPLPVSWKAPSWLQVELGIYSGRLYFEWSGYYDMCALLGIEEGMVENAVEADIEGLGDDVDVEDARISTHATNETKKLVETPLTFLQEWLAIRRRGQDFAHSPMGFVSQGKRLHEDHVFFKQTEHASIDCGDTVTPLPLSAPTQVNERQDDGDYGVDDMGANDSCSDSSDVEIEYDDSEYGSTSSSD</sequence>
<evidence type="ECO:0000259" key="10">
    <source>
        <dbReference type="Pfam" id="PF20255"/>
    </source>
</evidence>
<proteinExistence type="predicted"/>
<evidence type="ECO:0000256" key="5">
    <source>
        <dbReference type="ARBA" id="ARBA00022801"/>
    </source>
</evidence>
<organism evidence="11 12">
    <name type="scientific">Fusarium equiseti</name>
    <name type="common">Fusarium scirpi</name>
    <dbReference type="NCBI Taxonomy" id="61235"/>
    <lineage>
        <taxon>Eukaryota</taxon>
        <taxon>Fungi</taxon>
        <taxon>Dikarya</taxon>
        <taxon>Ascomycota</taxon>
        <taxon>Pezizomycotina</taxon>
        <taxon>Sordariomycetes</taxon>
        <taxon>Hypocreomycetidae</taxon>
        <taxon>Hypocreales</taxon>
        <taxon>Nectriaceae</taxon>
        <taxon>Fusarium</taxon>
        <taxon>Fusarium incarnatum-equiseti species complex</taxon>
    </lineage>
</organism>
<dbReference type="InterPro" id="IPR046541">
    <property type="entry name" value="DUF6606"/>
</dbReference>
<keyword evidence="4" id="KW-0833">Ubl conjugation pathway</keyword>
<gene>
    <name evidence="11" type="ORF">NW768_010757</name>
</gene>
<evidence type="ECO:0000256" key="1">
    <source>
        <dbReference type="ARBA" id="ARBA00000707"/>
    </source>
</evidence>
<dbReference type="EMBL" id="JAOQBH010000023">
    <property type="protein sequence ID" value="KAJ4118698.1"/>
    <property type="molecule type" value="Genomic_DNA"/>
</dbReference>
<feature type="region of interest" description="Disordered" evidence="7">
    <location>
        <begin position="1"/>
        <end position="30"/>
    </location>
</feature>
<feature type="region of interest" description="Disordered" evidence="7">
    <location>
        <begin position="3253"/>
        <end position="3302"/>
    </location>
</feature>
<dbReference type="EC" id="3.4.19.12" evidence="2"/>
<dbReference type="Pfam" id="PF20255">
    <property type="entry name" value="DUF6606"/>
    <property type="match status" value="1"/>
</dbReference>
<comment type="caution">
    <text evidence="11">The sequence shown here is derived from an EMBL/GenBank/DDBJ whole genome shotgun (WGS) entry which is preliminary data.</text>
</comment>
<protein>
    <recommendedName>
        <fullName evidence="2">ubiquitinyl hydrolase 1</fullName>
        <ecNumber evidence="2">3.4.19.12</ecNumber>
    </recommendedName>
</protein>
<evidence type="ECO:0000259" key="9">
    <source>
        <dbReference type="Pfam" id="PF12359"/>
    </source>
</evidence>
<dbReference type="InterPro" id="IPR022105">
    <property type="entry name" value="DUF3645"/>
</dbReference>
<evidence type="ECO:0000256" key="2">
    <source>
        <dbReference type="ARBA" id="ARBA00012759"/>
    </source>
</evidence>
<keyword evidence="6" id="KW-0788">Thiol protease</keyword>
<name>A0ABQ8QZE0_FUSEQ</name>
<evidence type="ECO:0000259" key="8">
    <source>
        <dbReference type="Pfam" id="PF12340"/>
    </source>
</evidence>
<evidence type="ECO:0000256" key="7">
    <source>
        <dbReference type="SAM" id="MobiDB-lite"/>
    </source>
</evidence>
<evidence type="ECO:0000256" key="6">
    <source>
        <dbReference type="ARBA" id="ARBA00022807"/>
    </source>
</evidence>
<dbReference type="InterPro" id="IPR022099">
    <property type="entry name" value="DUF3638"/>
</dbReference>
<evidence type="ECO:0000313" key="11">
    <source>
        <dbReference type="EMBL" id="KAJ4118698.1"/>
    </source>
</evidence>
<dbReference type="Pfam" id="PF12340">
    <property type="entry name" value="DUF3638"/>
    <property type="match status" value="1"/>
</dbReference>
<dbReference type="Gene3D" id="3.40.50.300">
    <property type="entry name" value="P-loop containing nucleotide triphosphate hydrolases"/>
    <property type="match status" value="1"/>
</dbReference>
<dbReference type="PANTHER" id="PTHR13367:SF32">
    <property type="entry name" value="DUF6606 DOMAIN-CONTAINING PROTEIN"/>
    <property type="match status" value="1"/>
</dbReference>
<comment type="catalytic activity">
    <reaction evidence="1">
        <text>Thiol-dependent hydrolysis of ester, thioester, amide, peptide and isopeptide bonds formed by the C-terminal Gly of ubiquitin (a 76-residue protein attached to proteins as an intracellular targeting signal).</text>
        <dbReference type="EC" id="3.4.19.12"/>
    </reaction>
</comment>
<feature type="domain" description="DUF6606" evidence="10">
    <location>
        <begin position="39"/>
        <end position="313"/>
    </location>
</feature>
<keyword evidence="12" id="KW-1185">Reference proteome</keyword>
<evidence type="ECO:0000256" key="4">
    <source>
        <dbReference type="ARBA" id="ARBA00022786"/>
    </source>
</evidence>
<accession>A0ABQ8QZE0</accession>
<feature type="compositionally biased region" description="Acidic residues" evidence="7">
    <location>
        <begin position="3284"/>
        <end position="3294"/>
    </location>
</feature>
<dbReference type="Proteomes" id="UP001152024">
    <property type="component" value="Unassembled WGS sequence"/>
</dbReference>
<dbReference type="PANTHER" id="PTHR13367">
    <property type="entry name" value="UBIQUITIN THIOESTERASE"/>
    <property type="match status" value="1"/>
</dbReference>
<dbReference type="InterPro" id="IPR051346">
    <property type="entry name" value="OTU_Deubiquitinase"/>
</dbReference>